<protein>
    <submittedName>
        <fullName evidence="1">Alkane hydroxylase MAH1</fullName>
    </submittedName>
</protein>
<comment type="caution">
    <text evidence="1">The sequence shown here is derived from an EMBL/GenBank/DDBJ whole genome shotgun (WGS) entry which is preliminary data.</text>
</comment>
<dbReference type="Proteomes" id="UP001060215">
    <property type="component" value="Chromosome 1"/>
</dbReference>
<evidence type="ECO:0000313" key="1">
    <source>
        <dbReference type="EMBL" id="KAI8031953.1"/>
    </source>
</evidence>
<reference evidence="1 2" key="1">
    <citation type="journal article" date="2022" name="Plant J.">
        <title>Chromosome-level genome of Camellia lanceoleosa provides a valuable resource for understanding genome evolution and self-incompatibility.</title>
        <authorList>
            <person name="Gong W."/>
            <person name="Xiao S."/>
            <person name="Wang L."/>
            <person name="Liao Z."/>
            <person name="Chang Y."/>
            <person name="Mo W."/>
            <person name="Hu G."/>
            <person name="Li W."/>
            <person name="Zhao G."/>
            <person name="Zhu H."/>
            <person name="Hu X."/>
            <person name="Ji K."/>
            <person name="Xiang X."/>
            <person name="Song Q."/>
            <person name="Yuan D."/>
            <person name="Jin S."/>
            <person name="Zhang L."/>
        </authorList>
    </citation>
    <scope>NUCLEOTIDE SEQUENCE [LARGE SCALE GENOMIC DNA]</scope>
    <source>
        <strain evidence="1">SQ_2022a</strain>
    </source>
</reference>
<gene>
    <name evidence="1" type="ORF">LOK49_LG01G02455</name>
</gene>
<organism evidence="1 2">
    <name type="scientific">Camellia lanceoleosa</name>
    <dbReference type="NCBI Taxonomy" id="1840588"/>
    <lineage>
        <taxon>Eukaryota</taxon>
        <taxon>Viridiplantae</taxon>
        <taxon>Streptophyta</taxon>
        <taxon>Embryophyta</taxon>
        <taxon>Tracheophyta</taxon>
        <taxon>Spermatophyta</taxon>
        <taxon>Magnoliopsida</taxon>
        <taxon>eudicotyledons</taxon>
        <taxon>Gunneridae</taxon>
        <taxon>Pentapetalae</taxon>
        <taxon>asterids</taxon>
        <taxon>Ericales</taxon>
        <taxon>Theaceae</taxon>
        <taxon>Camellia</taxon>
    </lineage>
</organism>
<keyword evidence="2" id="KW-1185">Reference proteome</keyword>
<name>A0ACC0J2I0_9ERIC</name>
<dbReference type="EMBL" id="CM045758">
    <property type="protein sequence ID" value="KAI8031953.1"/>
    <property type="molecule type" value="Genomic_DNA"/>
</dbReference>
<proteinExistence type="predicted"/>
<sequence length="179" mass="20708">MCPNKAIVDLQDLFQRFTFDTTCILITSYDPGYLSIEFPDVPFAKAMNDAKKALLMRHIVLETVWRIQSWLGIEHEKKLSEAWKTLHRHPTIEEKIIEELKSVIPEGETEKSRLFEEKELRPRTCLGKGIAYTQMKAVSPAIIHNYNVRVVEGHPVVPNASIILYMKHGLKVRVANRWI</sequence>
<evidence type="ECO:0000313" key="2">
    <source>
        <dbReference type="Proteomes" id="UP001060215"/>
    </source>
</evidence>
<accession>A0ACC0J2I0</accession>